<gene>
    <name evidence="1" type="ORF">KIL84_018843</name>
</gene>
<proteinExistence type="predicted"/>
<comment type="caution">
    <text evidence="1">The sequence shown here is derived from an EMBL/GenBank/DDBJ whole genome shotgun (WGS) entry which is preliminary data.</text>
</comment>
<accession>A0A9D3XSQ8</accession>
<name>A0A9D3XSQ8_9SAUR</name>
<sequence length="62" mass="5593">MVIARAGLACGGGGGAGWGLALGSARCGSAAASVAAGNKEPGALQAMGSGGARGLPGLRAAR</sequence>
<dbReference type="AlphaFoldDB" id="A0A9D3XSQ8"/>
<dbReference type="Proteomes" id="UP000827986">
    <property type="component" value="Unassembled WGS sequence"/>
</dbReference>
<evidence type="ECO:0000313" key="2">
    <source>
        <dbReference type="Proteomes" id="UP000827986"/>
    </source>
</evidence>
<evidence type="ECO:0000313" key="1">
    <source>
        <dbReference type="EMBL" id="KAH1186094.1"/>
    </source>
</evidence>
<dbReference type="EMBL" id="JAHDVG010000463">
    <property type="protein sequence ID" value="KAH1186094.1"/>
    <property type="molecule type" value="Genomic_DNA"/>
</dbReference>
<organism evidence="1 2">
    <name type="scientific">Mauremys mutica</name>
    <name type="common">yellowpond turtle</name>
    <dbReference type="NCBI Taxonomy" id="74926"/>
    <lineage>
        <taxon>Eukaryota</taxon>
        <taxon>Metazoa</taxon>
        <taxon>Chordata</taxon>
        <taxon>Craniata</taxon>
        <taxon>Vertebrata</taxon>
        <taxon>Euteleostomi</taxon>
        <taxon>Archelosauria</taxon>
        <taxon>Testudinata</taxon>
        <taxon>Testudines</taxon>
        <taxon>Cryptodira</taxon>
        <taxon>Durocryptodira</taxon>
        <taxon>Testudinoidea</taxon>
        <taxon>Geoemydidae</taxon>
        <taxon>Geoemydinae</taxon>
        <taxon>Mauremys</taxon>
    </lineage>
</organism>
<reference evidence="1" key="1">
    <citation type="submission" date="2021-09" db="EMBL/GenBank/DDBJ databases">
        <title>The genome of Mauremys mutica provides insights into the evolution of semi-aquatic lifestyle.</title>
        <authorList>
            <person name="Gong S."/>
            <person name="Gao Y."/>
        </authorList>
    </citation>
    <scope>NUCLEOTIDE SEQUENCE</scope>
    <source>
        <strain evidence="1">MM-2020</strain>
        <tissue evidence="1">Muscle</tissue>
    </source>
</reference>
<keyword evidence="2" id="KW-1185">Reference proteome</keyword>
<protein>
    <submittedName>
        <fullName evidence="1">Uncharacterized protein</fullName>
    </submittedName>
</protein>